<protein>
    <submittedName>
        <fullName evidence="1">Uncharacterized protein</fullName>
    </submittedName>
</protein>
<gene>
    <name evidence="1" type="ORF">T12_3935</name>
</gene>
<reference evidence="1 2" key="1">
    <citation type="submission" date="2015-01" db="EMBL/GenBank/DDBJ databases">
        <title>Evolution of Trichinella species and genotypes.</title>
        <authorList>
            <person name="Korhonen P.K."/>
            <person name="Edoardo P."/>
            <person name="Giuseppe L.R."/>
            <person name="Gasser R.B."/>
        </authorList>
    </citation>
    <scope>NUCLEOTIDE SEQUENCE [LARGE SCALE GENOMIC DNA]</scope>
    <source>
        <strain evidence="1">ISS2496</strain>
    </source>
</reference>
<keyword evidence="2" id="KW-1185">Reference proteome</keyword>
<dbReference type="OrthoDB" id="10295640at2759"/>
<evidence type="ECO:0000313" key="2">
    <source>
        <dbReference type="Proteomes" id="UP000054783"/>
    </source>
</evidence>
<evidence type="ECO:0000313" key="1">
    <source>
        <dbReference type="EMBL" id="KRY21339.1"/>
    </source>
</evidence>
<accession>A0A0V1A902</accession>
<sequence>MDILFHWRAACGPRAMLLDSPSANCCNAAFCVQKYIRCEGLSAQEPHYINIGNLICKFTTP</sequence>
<dbReference type="EMBL" id="JYDQ01000017">
    <property type="protein sequence ID" value="KRY21339.1"/>
    <property type="molecule type" value="Genomic_DNA"/>
</dbReference>
<dbReference type="Proteomes" id="UP000054783">
    <property type="component" value="Unassembled WGS sequence"/>
</dbReference>
<proteinExistence type="predicted"/>
<comment type="caution">
    <text evidence="1">The sequence shown here is derived from an EMBL/GenBank/DDBJ whole genome shotgun (WGS) entry which is preliminary data.</text>
</comment>
<dbReference type="AlphaFoldDB" id="A0A0V1A902"/>
<name>A0A0V1A902_9BILA</name>
<organism evidence="1 2">
    <name type="scientific">Trichinella patagoniensis</name>
    <dbReference type="NCBI Taxonomy" id="990121"/>
    <lineage>
        <taxon>Eukaryota</taxon>
        <taxon>Metazoa</taxon>
        <taxon>Ecdysozoa</taxon>
        <taxon>Nematoda</taxon>
        <taxon>Enoplea</taxon>
        <taxon>Dorylaimia</taxon>
        <taxon>Trichinellida</taxon>
        <taxon>Trichinellidae</taxon>
        <taxon>Trichinella</taxon>
    </lineage>
</organism>